<name>A0A378IAF9_9GAMM</name>
<evidence type="ECO:0000313" key="4">
    <source>
        <dbReference type="EMBL" id="STX32169.1"/>
    </source>
</evidence>
<dbReference type="EMBL" id="UGNW01000001">
    <property type="protein sequence ID" value="STX32169.1"/>
    <property type="molecule type" value="Genomic_DNA"/>
</dbReference>
<evidence type="ECO:0008006" key="7">
    <source>
        <dbReference type="Google" id="ProtNLM"/>
    </source>
</evidence>
<dbReference type="InterPro" id="IPR025359">
    <property type="entry name" value="SduA_C"/>
</dbReference>
<dbReference type="Pfam" id="PF14082">
    <property type="entry name" value="SduA_C"/>
    <property type="match status" value="1"/>
</dbReference>
<organism evidence="4 6">
    <name type="scientific">Legionella birminghamensis</name>
    <dbReference type="NCBI Taxonomy" id="28083"/>
    <lineage>
        <taxon>Bacteria</taxon>
        <taxon>Pseudomonadati</taxon>
        <taxon>Pseudomonadota</taxon>
        <taxon>Gammaproteobacteria</taxon>
        <taxon>Legionellales</taxon>
        <taxon>Legionellaceae</taxon>
        <taxon>Legionella</taxon>
    </lineage>
</organism>
<dbReference type="Proteomes" id="UP000255066">
    <property type="component" value="Unassembled WGS sequence"/>
</dbReference>
<protein>
    <recommendedName>
        <fullName evidence="7">DUF4263 domain-containing protein</fullName>
    </recommendedName>
</protein>
<evidence type="ECO:0000259" key="2">
    <source>
        <dbReference type="Pfam" id="PF21407"/>
    </source>
</evidence>
<feature type="domain" description="Shedu protein SduA N-terminal" evidence="2">
    <location>
        <begin position="10"/>
        <end position="110"/>
    </location>
</feature>
<proteinExistence type="predicted"/>
<evidence type="ECO:0000313" key="5">
    <source>
        <dbReference type="Proteomes" id="UP000054735"/>
    </source>
</evidence>
<evidence type="ECO:0000313" key="6">
    <source>
        <dbReference type="Proteomes" id="UP000255066"/>
    </source>
</evidence>
<accession>A0A378IAF9</accession>
<dbReference type="EMBL" id="LNXT01000032">
    <property type="protein sequence ID" value="KTC70057.1"/>
    <property type="molecule type" value="Genomic_DNA"/>
</dbReference>
<reference evidence="3 5" key="1">
    <citation type="submission" date="2015-11" db="EMBL/GenBank/DDBJ databases">
        <title>Genomic analysis of 38 Legionella species identifies large and diverse effector repertoires.</title>
        <authorList>
            <person name="Burstein D."/>
            <person name="Amaro F."/>
            <person name="Zusman T."/>
            <person name="Lifshitz Z."/>
            <person name="Cohen O."/>
            <person name="Gilbert J.A."/>
            <person name="Pupko T."/>
            <person name="Shuman H.A."/>
            <person name="Segal G."/>
        </authorList>
    </citation>
    <scope>NUCLEOTIDE SEQUENCE [LARGE SCALE GENOMIC DNA]</scope>
    <source>
        <strain evidence="3 5">CDC#1407-AL-14</strain>
    </source>
</reference>
<dbReference type="AlphaFoldDB" id="A0A378IAF9"/>
<dbReference type="OrthoDB" id="784881at2"/>
<feature type="domain" description="Shedu protein SduA C-terminal" evidence="1">
    <location>
        <begin position="184"/>
        <end position="351"/>
    </location>
</feature>
<evidence type="ECO:0000313" key="3">
    <source>
        <dbReference type="EMBL" id="KTC70057.1"/>
    </source>
</evidence>
<evidence type="ECO:0000259" key="1">
    <source>
        <dbReference type="Pfam" id="PF14082"/>
    </source>
</evidence>
<reference evidence="4 6" key="2">
    <citation type="submission" date="2018-06" db="EMBL/GenBank/DDBJ databases">
        <authorList>
            <consortium name="Pathogen Informatics"/>
            <person name="Doyle S."/>
        </authorList>
    </citation>
    <scope>NUCLEOTIDE SEQUENCE [LARGE SCALE GENOMIC DNA]</scope>
    <source>
        <strain evidence="4 6">NCTC12437</strain>
    </source>
</reference>
<dbReference type="InterPro" id="IPR048396">
    <property type="entry name" value="SduA_N"/>
</dbReference>
<sequence>MSTIIYSYRSTSTSSAIIEDIEFGRTSTTRRLIRPTIVDNKEQPDASVKIEIIHQKAEKGTFEDIPTEKLSEYKAKDIGKLILSSDETISLFKHLCNLYAIHKENGVPSGQHSFKFDNDSKLVRVESKRAEIIETLIQQGYSEEVWERLVENSPDLATKLSLAHIYQKRLTALEQFKIMLSCDHSEHDWQSFFENNNWIFGYGLNYRILKTVTDQPHYGGVVIEGVGANKGDFLSATQGTLKFTVLVEIKRANTKLLESKEYRNDVVLPSEDLIGGVSQLRVNGRTWEQQGSQVPKNRDLLEEASIYTIQPRKILVIGNTNELNNRLKRENFELFRRGQSDVEIITFDELLYRAQYIAEHTEEIKGC</sequence>
<dbReference type="RefSeq" id="WP_058523926.1">
    <property type="nucleotide sequence ID" value="NZ_CAAAHV010000069.1"/>
</dbReference>
<keyword evidence="5" id="KW-1185">Reference proteome</keyword>
<dbReference type="Pfam" id="PF21407">
    <property type="entry name" value="SduA_N"/>
    <property type="match status" value="1"/>
</dbReference>
<gene>
    <name evidence="3" type="ORF">Lbir_1896</name>
    <name evidence="4" type="ORF">NCTC12437_01948</name>
</gene>
<dbReference type="Proteomes" id="UP000054735">
    <property type="component" value="Unassembled WGS sequence"/>
</dbReference>